<sequence length="140" mass="15963">MAFLYIDTNLHRLVVVIEIVTTAVVATEKVNSIVDTVITSFSTNTSSSTTNTGLYLRKRTIFDWLEKRVKIYHFMLVKHQINQEKNMDTNHPEVGMVYERGYPHKDGSVWVPTGEGGDNPEGKVSWQSSLRCSTSPKQEW</sequence>
<keyword evidence="3" id="KW-1185">Reference proteome</keyword>
<evidence type="ECO:0000313" key="3">
    <source>
        <dbReference type="Proteomes" id="UP000789706"/>
    </source>
</evidence>
<reference evidence="2" key="1">
    <citation type="submission" date="2021-06" db="EMBL/GenBank/DDBJ databases">
        <authorList>
            <person name="Kallberg Y."/>
            <person name="Tangrot J."/>
            <person name="Rosling A."/>
        </authorList>
    </citation>
    <scope>NUCLEOTIDE SEQUENCE</scope>
    <source>
        <strain evidence="2">AZ414A</strain>
    </source>
</reference>
<protein>
    <submittedName>
        <fullName evidence="2">755_t:CDS:1</fullName>
    </submittedName>
</protein>
<dbReference type="AlphaFoldDB" id="A0A9N8V2G7"/>
<gene>
    <name evidence="2" type="ORF">DEBURN_LOCUS773</name>
</gene>
<organism evidence="2 3">
    <name type="scientific">Diversispora eburnea</name>
    <dbReference type="NCBI Taxonomy" id="1213867"/>
    <lineage>
        <taxon>Eukaryota</taxon>
        <taxon>Fungi</taxon>
        <taxon>Fungi incertae sedis</taxon>
        <taxon>Mucoromycota</taxon>
        <taxon>Glomeromycotina</taxon>
        <taxon>Glomeromycetes</taxon>
        <taxon>Diversisporales</taxon>
        <taxon>Diversisporaceae</taxon>
        <taxon>Diversispora</taxon>
    </lineage>
</organism>
<feature type="region of interest" description="Disordered" evidence="1">
    <location>
        <begin position="111"/>
        <end position="140"/>
    </location>
</feature>
<proteinExistence type="predicted"/>
<feature type="compositionally biased region" description="Polar residues" evidence="1">
    <location>
        <begin position="125"/>
        <end position="140"/>
    </location>
</feature>
<comment type="caution">
    <text evidence="2">The sequence shown here is derived from an EMBL/GenBank/DDBJ whole genome shotgun (WGS) entry which is preliminary data.</text>
</comment>
<dbReference type="EMBL" id="CAJVPK010000028">
    <property type="protein sequence ID" value="CAG8434846.1"/>
    <property type="molecule type" value="Genomic_DNA"/>
</dbReference>
<dbReference type="OrthoDB" id="2440655at2759"/>
<name>A0A9N8V2G7_9GLOM</name>
<accession>A0A9N8V2G7</accession>
<dbReference type="Proteomes" id="UP000789706">
    <property type="component" value="Unassembled WGS sequence"/>
</dbReference>
<evidence type="ECO:0000313" key="2">
    <source>
        <dbReference type="EMBL" id="CAG8434846.1"/>
    </source>
</evidence>
<evidence type="ECO:0000256" key="1">
    <source>
        <dbReference type="SAM" id="MobiDB-lite"/>
    </source>
</evidence>